<accession>A0AA48I0G0</accession>
<protein>
    <submittedName>
        <fullName evidence="1">Uncharacterized protein</fullName>
    </submittedName>
</protein>
<dbReference type="InterPro" id="IPR013783">
    <property type="entry name" value="Ig-like_fold"/>
</dbReference>
<gene>
    <name evidence="1" type="ORF">MACH07_22980</name>
</gene>
<keyword evidence="2" id="KW-1185">Reference proteome</keyword>
<dbReference type="Gene3D" id="2.60.40.10">
    <property type="entry name" value="Immunoglobulins"/>
    <property type="match status" value="1"/>
</dbReference>
<evidence type="ECO:0000313" key="2">
    <source>
        <dbReference type="Proteomes" id="UP001330184"/>
    </source>
</evidence>
<reference evidence="1 2" key="1">
    <citation type="submission" date="2023-01" db="EMBL/GenBank/DDBJ databases">
        <title>Complete genome sequence of Muricauda aquimarina strain IFOP_LL357.</title>
        <authorList>
            <person name="Gajardo G."/>
            <person name="Ueki S."/>
            <person name="Maruyama F."/>
        </authorList>
    </citation>
    <scope>NUCLEOTIDE SEQUENCE [LARGE SCALE GENOMIC DNA]</scope>
    <source>
        <strain evidence="1 2">IFOP_LL357</strain>
    </source>
</reference>
<proteinExistence type="predicted"/>
<dbReference type="AlphaFoldDB" id="A0AA48I0G0"/>
<name>A0AA48I0G0_9FLAO</name>
<dbReference type="EMBL" id="AP027268">
    <property type="protein sequence ID" value="BDW93466.1"/>
    <property type="molecule type" value="Genomic_DNA"/>
</dbReference>
<organism evidence="1 2">
    <name type="scientific">Flagellimonas marinaquae</name>
    <dbReference type="NCBI Taxonomy" id="254955"/>
    <lineage>
        <taxon>Bacteria</taxon>
        <taxon>Pseudomonadati</taxon>
        <taxon>Bacteroidota</taxon>
        <taxon>Flavobacteriia</taxon>
        <taxon>Flavobacteriales</taxon>
        <taxon>Flavobacteriaceae</taxon>
        <taxon>Flagellimonas</taxon>
    </lineage>
</organism>
<dbReference type="Proteomes" id="UP001330184">
    <property type="component" value="Chromosome"/>
</dbReference>
<sequence>MSKRIFVIGLFFLIGLSSCEDILEVPDISVEKVILLAPADGVVLDKNLLSLSWQHMEEAHGYHIQVATPDFENPAQLVLDSVLEKDSLGYVPNHIDQNLADGMYTWRVNAFNSGFKTQFSTHSFQIIDEEETEAVNITSLQSTMTDKGTNAIQPHTTGADQ</sequence>
<dbReference type="RefSeq" id="WP_338194008.1">
    <property type="nucleotide sequence ID" value="NZ_AP027268.1"/>
</dbReference>
<dbReference type="PROSITE" id="PS51257">
    <property type="entry name" value="PROKAR_LIPOPROTEIN"/>
    <property type="match status" value="1"/>
</dbReference>
<evidence type="ECO:0000313" key="1">
    <source>
        <dbReference type="EMBL" id="BDW93466.1"/>
    </source>
</evidence>